<evidence type="ECO:0000256" key="1">
    <source>
        <dbReference type="PROSITE-ProRule" id="PRU00464"/>
    </source>
</evidence>
<dbReference type="InterPro" id="IPR026026">
    <property type="entry name" value="HIT_Hint"/>
</dbReference>
<dbReference type="InterPro" id="IPR011146">
    <property type="entry name" value="HIT-like"/>
</dbReference>
<dbReference type="PIRSF" id="PIRSF000714">
    <property type="entry name" value="HIT"/>
    <property type="match status" value="1"/>
</dbReference>
<keyword evidence="4" id="KW-1185">Reference proteome</keyword>
<dbReference type="AlphaFoldDB" id="A0A1Y5RSM1"/>
<evidence type="ECO:0000313" key="4">
    <source>
        <dbReference type="Proteomes" id="UP000193200"/>
    </source>
</evidence>
<reference evidence="3 4" key="1">
    <citation type="submission" date="2017-03" db="EMBL/GenBank/DDBJ databases">
        <authorList>
            <person name="Afonso C.L."/>
            <person name="Miller P.J."/>
            <person name="Scott M.A."/>
            <person name="Spackman E."/>
            <person name="Goraichik I."/>
            <person name="Dimitrov K.M."/>
            <person name="Suarez D.L."/>
            <person name="Swayne D.E."/>
        </authorList>
    </citation>
    <scope>NUCLEOTIDE SEQUENCE [LARGE SCALE GENOMIC DNA]</scope>
    <source>
        <strain evidence="3 4">CECT 7691</strain>
    </source>
</reference>
<comment type="caution">
    <text evidence="1">Lacks conserved residue(s) required for the propagation of feature annotation.</text>
</comment>
<name>A0A1Y5RSM1_9PROT</name>
<gene>
    <name evidence="3" type="ORF">OCH7691_00686</name>
</gene>
<evidence type="ECO:0000313" key="3">
    <source>
        <dbReference type="EMBL" id="SLN24385.1"/>
    </source>
</evidence>
<feature type="domain" description="HIT" evidence="2">
    <location>
        <begin position="35"/>
        <end position="103"/>
    </location>
</feature>
<protein>
    <submittedName>
        <fullName evidence="3">HIT domain protein</fullName>
    </submittedName>
</protein>
<proteinExistence type="predicted"/>
<dbReference type="Pfam" id="PF01230">
    <property type="entry name" value="HIT"/>
    <property type="match status" value="1"/>
</dbReference>
<dbReference type="InterPro" id="IPR036265">
    <property type="entry name" value="HIT-like_sf"/>
</dbReference>
<dbReference type="PROSITE" id="PS51084">
    <property type="entry name" value="HIT_2"/>
    <property type="match status" value="1"/>
</dbReference>
<dbReference type="InParanoid" id="A0A1Y5RSM1"/>
<dbReference type="RefSeq" id="WP_085883473.1">
    <property type="nucleotide sequence ID" value="NZ_FWFR01000001.1"/>
</dbReference>
<dbReference type="EMBL" id="FWFR01000001">
    <property type="protein sequence ID" value="SLN24385.1"/>
    <property type="molecule type" value="Genomic_DNA"/>
</dbReference>
<dbReference type="GO" id="GO:0003824">
    <property type="term" value="F:catalytic activity"/>
    <property type="evidence" value="ECO:0007669"/>
    <property type="project" value="InterPro"/>
</dbReference>
<dbReference type="Gene3D" id="3.30.428.10">
    <property type="entry name" value="HIT-like"/>
    <property type="match status" value="1"/>
</dbReference>
<dbReference type="OrthoDB" id="9799145at2"/>
<organism evidence="3 4">
    <name type="scientific">Oceanibacterium hippocampi</name>
    <dbReference type="NCBI Taxonomy" id="745714"/>
    <lineage>
        <taxon>Bacteria</taxon>
        <taxon>Pseudomonadati</taxon>
        <taxon>Pseudomonadota</taxon>
        <taxon>Alphaproteobacteria</taxon>
        <taxon>Sneathiellales</taxon>
        <taxon>Sneathiellaceae</taxon>
        <taxon>Oceanibacterium</taxon>
    </lineage>
</organism>
<dbReference type="Proteomes" id="UP000193200">
    <property type="component" value="Unassembled WGS sequence"/>
</dbReference>
<sequence length="141" mass="15661">MFTLDPRLEADTVPFGAFPVSRLLLMRDARYRWFILVPERDDLRELHRLSVADRHAVSDETAAVADMLERLCAPDKINVAALGNMVPQLHVHVIARHVGDPAWPGPVWGRGEAVPYRDEEVEALRERVTGALAGSGFTPVG</sequence>
<accession>A0A1Y5RSM1</accession>
<dbReference type="SUPFAM" id="SSF54197">
    <property type="entry name" value="HIT-like"/>
    <property type="match status" value="1"/>
</dbReference>
<evidence type="ECO:0000259" key="2">
    <source>
        <dbReference type="PROSITE" id="PS51084"/>
    </source>
</evidence>